<feature type="domain" description="C2H2-type" evidence="8">
    <location>
        <begin position="159"/>
        <end position="186"/>
    </location>
</feature>
<feature type="domain" description="C2H2-type" evidence="8">
    <location>
        <begin position="187"/>
        <end position="214"/>
    </location>
</feature>
<dbReference type="Proteomes" id="UP000499080">
    <property type="component" value="Unassembled WGS sequence"/>
</dbReference>
<name>A0A4Y2QW33_ARAVE</name>
<evidence type="ECO:0000313" key="10">
    <source>
        <dbReference type="Proteomes" id="UP000499080"/>
    </source>
</evidence>
<dbReference type="Pfam" id="PF00096">
    <property type="entry name" value="zf-C2H2"/>
    <property type="match status" value="2"/>
</dbReference>
<evidence type="ECO:0000256" key="6">
    <source>
        <dbReference type="ARBA" id="ARBA00023242"/>
    </source>
</evidence>
<dbReference type="GO" id="GO:0005634">
    <property type="term" value="C:nucleus"/>
    <property type="evidence" value="ECO:0007669"/>
    <property type="project" value="UniProtKB-SubCell"/>
</dbReference>
<keyword evidence="4 7" id="KW-0863">Zinc-finger</keyword>
<dbReference type="Gene3D" id="3.30.160.60">
    <property type="entry name" value="Classic Zinc Finger"/>
    <property type="match status" value="3"/>
</dbReference>
<keyword evidence="3" id="KW-0677">Repeat</keyword>
<feature type="domain" description="C2H2-type" evidence="8">
    <location>
        <begin position="100"/>
        <end position="127"/>
    </location>
</feature>
<dbReference type="AlphaFoldDB" id="A0A4Y2QW33"/>
<organism evidence="9 10">
    <name type="scientific">Araneus ventricosus</name>
    <name type="common">Orbweaver spider</name>
    <name type="synonym">Epeira ventricosa</name>
    <dbReference type="NCBI Taxonomy" id="182803"/>
    <lineage>
        <taxon>Eukaryota</taxon>
        <taxon>Metazoa</taxon>
        <taxon>Ecdysozoa</taxon>
        <taxon>Arthropoda</taxon>
        <taxon>Chelicerata</taxon>
        <taxon>Arachnida</taxon>
        <taxon>Araneae</taxon>
        <taxon>Araneomorphae</taxon>
        <taxon>Entelegynae</taxon>
        <taxon>Araneoidea</taxon>
        <taxon>Araneidae</taxon>
        <taxon>Araneus</taxon>
    </lineage>
</organism>
<dbReference type="InterPro" id="IPR036236">
    <property type="entry name" value="Znf_C2H2_sf"/>
</dbReference>
<evidence type="ECO:0000259" key="8">
    <source>
        <dbReference type="PROSITE" id="PS50157"/>
    </source>
</evidence>
<evidence type="ECO:0000256" key="7">
    <source>
        <dbReference type="PROSITE-ProRule" id="PRU00042"/>
    </source>
</evidence>
<feature type="domain" description="C2H2-type" evidence="8">
    <location>
        <begin position="129"/>
        <end position="156"/>
    </location>
</feature>
<dbReference type="PANTHER" id="PTHR24394">
    <property type="entry name" value="ZINC FINGER PROTEIN"/>
    <property type="match status" value="1"/>
</dbReference>
<dbReference type="SUPFAM" id="SSF57667">
    <property type="entry name" value="beta-beta-alpha zinc fingers"/>
    <property type="match status" value="2"/>
</dbReference>
<evidence type="ECO:0000256" key="3">
    <source>
        <dbReference type="ARBA" id="ARBA00022737"/>
    </source>
</evidence>
<gene>
    <name evidence="9" type="primary">Znf672_0</name>
    <name evidence="9" type="ORF">AVEN_209182_1</name>
</gene>
<evidence type="ECO:0000256" key="4">
    <source>
        <dbReference type="ARBA" id="ARBA00022771"/>
    </source>
</evidence>
<protein>
    <submittedName>
        <fullName evidence="9">Zinc finger protein 672</fullName>
    </submittedName>
</protein>
<evidence type="ECO:0000256" key="5">
    <source>
        <dbReference type="ARBA" id="ARBA00022833"/>
    </source>
</evidence>
<comment type="caution">
    <text evidence="9">The sequence shown here is derived from an EMBL/GenBank/DDBJ whole genome shotgun (WGS) entry which is preliminary data.</text>
</comment>
<sequence>MFKAIKRLITSGLKPHSCKLCNNCYVCHECLRERNQIRQCCFGVTEEELDVLHEELKKNFSLLYPVRKYSVNINTNSSQSENVDDDAENCCVTSRDWSNFQCNICGKSFKTEFTLTRHFNAHAKVGEKFKCKTCNKCFAINRDLQKHCKTHRNVENKSRVCMYCEKEFNSWYYLKIHMRRHTGERPFKCELCNNGYTTRSILNIHYRTHAMEINVHNEHLRNKFADSYLEALEDENDSFSEQESFDLESLEHEESNNIISDDQDFISNLSDHFNLGDDFDDEISQKNIGLSLGKGLNLETSFEENISVQESYKSPLVIKLKPSAR</sequence>
<comment type="subcellular location">
    <subcellularLocation>
        <location evidence="1">Nucleus</location>
    </subcellularLocation>
</comment>
<evidence type="ECO:0000256" key="1">
    <source>
        <dbReference type="ARBA" id="ARBA00004123"/>
    </source>
</evidence>
<dbReference type="FunFam" id="3.30.160.60:FF:000446">
    <property type="entry name" value="Zinc finger protein"/>
    <property type="match status" value="1"/>
</dbReference>
<dbReference type="EMBL" id="BGPR01015004">
    <property type="protein sequence ID" value="GBN67634.1"/>
    <property type="molecule type" value="Genomic_DNA"/>
</dbReference>
<evidence type="ECO:0000256" key="2">
    <source>
        <dbReference type="ARBA" id="ARBA00022723"/>
    </source>
</evidence>
<keyword evidence="2" id="KW-0479">Metal-binding</keyword>
<dbReference type="SMART" id="SM00355">
    <property type="entry name" value="ZnF_C2H2"/>
    <property type="match status" value="4"/>
</dbReference>
<keyword evidence="5" id="KW-0862">Zinc</keyword>
<dbReference type="OrthoDB" id="6077919at2759"/>
<accession>A0A4Y2QW33</accession>
<dbReference type="PROSITE" id="PS00028">
    <property type="entry name" value="ZINC_FINGER_C2H2_1"/>
    <property type="match status" value="4"/>
</dbReference>
<dbReference type="GO" id="GO:0000981">
    <property type="term" value="F:DNA-binding transcription factor activity, RNA polymerase II-specific"/>
    <property type="evidence" value="ECO:0007669"/>
    <property type="project" value="TreeGrafter"/>
</dbReference>
<dbReference type="InterPro" id="IPR013087">
    <property type="entry name" value="Znf_C2H2_type"/>
</dbReference>
<reference evidence="9 10" key="1">
    <citation type="journal article" date="2019" name="Sci. Rep.">
        <title>Orb-weaving spider Araneus ventricosus genome elucidates the spidroin gene catalogue.</title>
        <authorList>
            <person name="Kono N."/>
            <person name="Nakamura H."/>
            <person name="Ohtoshi R."/>
            <person name="Moran D.A.P."/>
            <person name="Shinohara A."/>
            <person name="Yoshida Y."/>
            <person name="Fujiwara M."/>
            <person name="Mori M."/>
            <person name="Tomita M."/>
            <person name="Arakawa K."/>
        </authorList>
    </citation>
    <scope>NUCLEOTIDE SEQUENCE [LARGE SCALE GENOMIC DNA]</scope>
</reference>
<dbReference type="PANTHER" id="PTHR24394:SF29">
    <property type="entry name" value="MYONEURIN"/>
    <property type="match status" value="1"/>
</dbReference>
<keyword evidence="6" id="KW-0539">Nucleus</keyword>
<keyword evidence="10" id="KW-1185">Reference proteome</keyword>
<dbReference type="PROSITE" id="PS50157">
    <property type="entry name" value="ZINC_FINGER_C2H2_2"/>
    <property type="match status" value="4"/>
</dbReference>
<proteinExistence type="predicted"/>
<evidence type="ECO:0000313" key="9">
    <source>
        <dbReference type="EMBL" id="GBN67634.1"/>
    </source>
</evidence>
<dbReference type="GO" id="GO:0008270">
    <property type="term" value="F:zinc ion binding"/>
    <property type="evidence" value="ECO:0007669"/>
    <property type="project" value="UniProtKB-KW"/>
</dbReference>